<keyword evidence="2" id="KW-1185">Reference proteome</keyword>
<dbReference type="EMBL" id="JASCZI010001329">
    <property type="protein sequence ID" value="MED6114765.1"/>
    <property type="molecule type" value="Genomic_DNA"/>
</dbReference>
<organism evidence="1 2">
    <name type="scientific">Stylosanthes scabra</name>
    <dbReference type="NCBI Taxonomy" id="79078"/>
    <lineage>
        <taxon>Eukaryota</taxon>
        <taxon>Viridiplantae</taxon>
        <taxon>Streptophyta</taxon>
        <taxon>Embryophyta</taxon>
        <taxon>Tracheophyta</taxon>
        <taxon>Spermatophyta</taxon>
        <taxon>Magnoliopsida</taxon>
        <taxon>eudicotyledons</taxon>
        <taxon>Gunneridae</taxon>
        <taxon>Pentapetalae</taxon>
        <taxon>rosids</taxon>
        <taxon>fabids</taxon>
        <taxon>Fabales</taxon>
        <taxon>Fabaceae</taxon>
        <taxon>Papilionoideae</taxon>
        <taxon>50 kb inversion clade</taxon>
        <taxon>dalbergioids sensu lato</taxon>
        <taxon>Dalbergieae</taxon>
        <taxon>Pterocarpus clade</taxon>
        <taxon>Stylosanthes</taxon>
    </lineage>
</organism>
<comment type="caution">
    <text evidence="1">The sequence shown here is derived from an EMBL/GenBank/DDBJ whole genome shotgun (WGS) entry which is preliminary data.</text>
</comment>
<evidence type="ECO:0000313" key="2">
    <source>
        <dbReference type="Proteomes" id="UP001341840"/>
    </source>
</evidence>
<evidence type="ECO:0000313" key="1">
    <source>
        <dbReference type="EMBL" id="MED6114765.1"/>
    </source>
</evidence>
<gene>
    <name evidence="1" type="ORF">PIB30_083627</name>
</gene>
<evidence type="ECO:0008006" key="3">
    <source>
        <dbReference type="Google" id="ProtNLM"/>
    </source>
</evidence>
<dbReference type="Proteomes" id="UP001341840">
    <property type="component" value="Unassembled WGS sequence"/>
</dbReference>
<reference evidence="1 2" key="1">
    <citation type="journal article" date="2023" name="Plants (Basel)">
        <title>Bridging the Gap: Combining Genomics and Transcriptomics Approaches to Understand Stylosanthes scabra, an Orphan Legume from the Brazilian Caatinga.</title>
        <authorList>
            <person name="Ferreira-Neto J.R.C."/>
            <person name="da Silva M.D."/>
            <person name="Binneck E."/>
            <person name="de Melo N.F."/>
            <person name="da Silva R.H."/>
            <person name="de Melo A.L.T.M."/>
            <person name="Pandolfi V."/>
            <person name="Bustamante F.O."/>
            <person name="Brasileiro-Vidal A.C."/>
            <person name="Benko-Iseppon A.M."/>
        </authorList>
    </citation>
    <scope>NUCLEOTIDE SEQUENCE [LARGE SCALE GENOMIC DNA]</scope>
    <source>
        <tissue evidence="1">Leaves</tissue>
    </source>
</reference>
<sequence length="244" mass="27350">MAIFIKDDKLVRFSLRTDEEVNLVIHWHIRHPDIHFLEFFAILIDVAERSSSGNAPNTQSTDPARGLIRDMMIDLNITPEGSMNASNSTQNMGLGDSMEDGVECHQRAAGVEHPMTESFFVDPALSDEEIDLVVLSEQEAATMNYFTGSSIAFTQPATSERYDCPTHLSSLNLDAMNEHVSHVQRAPDDDLTTKFEVGQEFQNKEAVLMAVKMYSINRVVDYKILESDQLKYAARCVKQDQGCA</sequence>
<accession>A0ABU6QTS3</accession>
<protein>
    <recommendedName>
        <fullName evidence="3">Transposase MuDR plant domain-containing protein</fullName>
    </recommendedName>
</protein>
<name>A0ABU6QTS3_9FABA</name>
<proteinExistence type="predicted"/>